<protein>
    <submittedName>
        <fullName evidence="1">Uncharacterized protein</fullName>
    </submittedName>
</protein>
<dbReference type="EMBL" id="CVQI01005780">
    <property type="protein sequence ID" value="CRK15274.1"/>
    <property type="molecule type" value="Genomic_DNA"/>
</dbReference>
<accession>A0A0G4KZV4</accession>
<evidence type="ECO:0000313" key="2">
    <source>
        <dbReference type="Proteomes" id="UP000045706"/>
    </source>
</evidence>
<name>A0A0G4KZV4_VERLO</name>
<evidence type="ECO:0000313" key="1">
    <source>
        <dbReference type="EMBL" id="CRK15274.1"/>
    </source>
</evidence>
<dbReference type="Proteomes" id="UP000045706">
    <property type="component" value="Unassembled WGS sequence"/>
</dbReference>
<reference evidence="2" key="1">
    <citation type="submission" date="2015-05" db="EMBL/GenBank/DDBJ databases">
        <authorList>
            <person name="Fogelqvist Johan"/>
        </authorList>
    </citation>
    <scope>NUCLEOTIDE SEQUENCE [LARGE SCALE GENOMIC DNA]</scope>
</reference>
<proteinExistence type="predicted"/>
<organism evidence="1 2">
    <name type="scientific">Verticillium longisporum</name>
    <name type="common">Verticillium dahliae var. longisporum</name>
    <dbReference type="NCBI Taxonomy" id="100787"/>
    <lineage>
        <taxon>Eukaryota</taxon>
        <taxon>Fungi</taxon>
        <taxon>Dikarya</taxon>
        <taxon>Ascomycota</taxon>
        <taxon>Pezizomycotina</taxon>
        <taxon>Sordariomycetes</taxon>
        <taxon>Hypocreomycetidae</taxon>
        <taxon>Glomerellales</taxon>
        <taxon>Plectosphaerellaceae</taxon>
        <taxon>Verticillium</taxon>
    </lineage>
</organism>
<sequence length="374" mass="39543">MGSLQPAPTPPFFLLFPPSPTSYQINLQANLLRTSVDRPAPCQHHFHPTVKMKAAVILSLASLAFGSVLEQRACAGNNCNRQVTGTRAGLLPLTARQSDCSSFQLTVVTPSPTTVTVTVTEEPTGNLKRNAVEARQATSIPTKVPAYASSCDAVKYASACDCWGITAAVSTAPTPTVTVTTTVDYCEVSIMPTCKRLARRSSVGDEAEQINLQANLLRTSVDRPAPCQHHFHPTVKMKAAVILSLASLAFGSVLEQRACAGNNCNRQVTGTRAGLLPLTARQADCSSFQLTVVTPSPTTVTVTVTEEPAAKLKRNVVEARQATSVPTNVPAYASSCNAVKYASACDCWGITAAVSTAPTPTVTVTTTVDYCEDL</sequence>
<dbReference type="AlphaFoldDB" id="A0A0G4KZV4"/>
<gene>
    <name evidence="1" type="ORF">BN1723_010613</name>
</gene>